<evidence type="ECO:0000256" key="8">
    <source>
        <dbReference type="PROSITE-ProRule" id="PRU00023"/>
    </source>
</evidence>
<keyword evidence="3" id="KW-0963">Cytoplasm</keyword>
<dbReference type="CDD" id="cd08834">
    <property type="entry name" value="ArfGap_ASAP"/>
    <property type="match status" value="1"/>
</dbReference>
<dbReference type="CDD" id="cd13251">
    <property type="entry name" value="PH_ASAP"/>
    <property type="match status" value="1"/>
</dbReference>
<organism evidence="15 16">
    <name type="scientific">Daphnia galeata</name>
    <dbReference type="NCBI Taxonomy" id="27404"/>
    <lineage>
        <taxon>Eukaryota</taxon>
        <taxon>Metazoa</taxon>
        <taxon>Ecdysozoa</taxon>
        <taxon>Arthropoda</taxon>
        <taxon>Crustacea</taxon>
        <taxon>Branchiopoda</taxon>
        <taxon>Diplostraca</taxon>
        <taxon>Cladocera</taxon>
        <taxon>Anomopoda</taxon>
        <taxon>Daphniidae</taxon>
        <taxon>Daphnia</taxon>
    </lineage>
</organism>
<reference evidence="15" key="1">
    <citation type="submission" date="2021-11" db="EMBL/GenBank/DDBJ databases">
        <authorList>
            <person name="Schell T."/>
        </authorList>
    </citation>
    <scope>NUCLEOTIDE SEQUENCE</scope>
    <source>
        <strain evidence="15">M5</strain>
    </source>
</reference>
<evidence type="ECO:0000313" key="15">
    <source>
        <dbReference type="EMBL" id="CAH0106404.1"/>
    </source>
</evidence>
<dbReference type="SMART" id="SM00233">
    <property type="entry name" value="PH"/>
    <property type="match status" value="1"/>
</dbReference>
<dbReference type="FunFam" id="2.30.29.30:FF:000322">
    <property type="entry name" value="Uncharacterized protein, isoform B"/>
    <property type="match status" value="1"/>
</dbReference>
<feature type="compositionally biased region" description="Polar residues" evidence="11">
    <location>
        <begin position="1006"/>
        <end position="1033"/>
    </location>
</feature>
<dbReference type="InterPro" id="IPR001849">
    <property type="entry name" value="PH_domain"/>
</dbReference>
<dbReference type="PROSITE" id="PS50002">
    <property type="entry name" value="SH3"/>
    <property type="match status" value="1"/>
</dbReference>
<dbReference type="SMART" id="SM00248">
    <property type="entry name" value="ANK"/>
    <property type="match status" value="2"/>
</dbReference>
<feature type="repeat" description="ANK" evidence="8">
    <location>
        <begin position="670"/>
        <end position="702"/>
    </location>
</feature>
<dbReference type="AlphaFoldDB" id="A0A8J2RPP2"/>
<dbReference type="CDD" id="cd11821">
    <property type="entry name" value="SH3_ASAP"/>
    <property type="match status" value="1"/>
</dbReference>
<accession>A0A8J2RPP2</accession>
<keyword evidence="16" id="KW-1185">Reference proteome</keyword>
<evidence type="ECO:0000259" key="14">
    <source>
        <dbReference type="PROSITE" id="PS50115"/>
    </source>
</evidence>
<dbReference type="Gene3D" id="2.30.29.30">
    <property type="entry name" value="Pleckstrin-homology domain (PH domain)/Phosphotyrosine-binding domain (PTB)"/>
    <property type="match status" value="1"/>
</dbReference>
<feature type="domain" description="Arf-GAP" evidence="14">
    <location>
        <begin position="476"/>
        <end position="596"/>
    </location>
</feature>
<dbReference type="Gene3D" id="2.30.30.40">
    <property type="entry name" value="SH3 Domains"/>
    <property type="match status" value="1"/>
</dbReference>
<evidence type="ECO:0000256" key="11">
    <source>
        <dbReference type="SAM" id="MobiDB-lite"/>
    </source>
</evidence>
<feature type="region of interest" description="Disordered" evidence="11">
    <location>
        <begin position="763"/>
        <end position="838"/>
    </location>
</feature>
<dbReference type="InterPro" id="IPR036028">
    <property type="entry name" value="SH3-like_dom_sf"/>
</dbReference>
<keyword evidence="6" id="KW-0862">Zinc</keyword>
<evidence type="ECO:0000256" key="2">
    <source>
        <dbReference type="ARBA" id="ARBA00022443"/>
    </source>
</evidence>
<feature type="compositionally biased region" description="Low complexity" evidence="11">
    <location>
        <begin position="829"/>
        <end position="838"/>
    </location>
</feature>
<dbReference type="Gene3D" id="1.25.40.950">
    <property type="match status" value="1"/>
</dbReference>
<evidence type="ECO:0000259" key="12">
    <source>
        <dbReference type="PROSITE" id="PS50002"/>
    </source>
</evidence>
<feature type="region of interest" description="Disordered" evidence="11">
    <location>
        <begin position="887"/>
        <end position="943"/>
    </location>
</feature>
<keyword evidence="4" id="KW-0479">Metal-binding</keyword>
<dbReference type="SUPFAM" id="SSF57863">
    <property type="entry name" value="ArfGap/RecO-like zinc finger"/>
    <property type="match status" value="1"/>
</dbReference>
<dbReference type="SMART" id="SM00105">
    <property type="entry name" value="ArfGap"/>
    <property type="match status" value="1"/>
</dbReference>
<feature type="domain" description="SH3" evidence="12">
    <location>
        <begin position="1047"/>
        <end position="1111"/>
    </location>
</feature>
<feature type="compositionally biased region" description="Low complexity" evidence="11">
    <location>
        <begin position="984"/>
        <end position="997"/>
    </location>
</feature>
<sequence length="1113" mass="121944">MPGLISVSEFVEESREDVDSPTTSTFVSRMSQCRQTVAALEEILDVDREGLTKLKKAVKAMHASGNAHTDNENYLSRALERLGTTALSKDQEAEIGAAFIKFAVVTKELSALLRTLMQNCANIVQFPLDSLLKGDLRGARGDLKRPFDRACKDYDTKYGKLEKEKKAQAKEAGFIRSEITAAEVAEELDPERKMFQLQMCEYLLKVNEIKTKKGVELLQHLLEYYHAQHNYFQDGLKTIEHFGSYITDLSQGLQRIRQKQDEERKQLADLRQLLKSSHVFDKESVVQSHAAGIGAGGNGVGIAGGVGVTVQQNNSSSGGGGGGGSSSNNSGGNNGCGPVVYNRHQLQGNKQHGSSRNGFLLKKSEGKVRKVWQKRRCEVRADGFLSIYHADEAKPPTRVNLLTCQIKPVANHAEDRRCFDLISYNRTYHFQTEEEEEMAAWISVMVNSKEGALMKAFDDNGRHGPKVNQGFLELQQAIIRYVLRLPGNDRCADCCSQNDATWLSTNFGVIICIECSGVHREMGVHVSRIQSLVLDHVPTSQLLIARHMSNHSFNEIMEATLHISKPNLNSTMEERSEFIRAKYIEKKFAIKTSTDIRDLHSDVEHALNNKDIHQLLQAYVEGADFSKPFIDSNAGETALHMAIRRERGHSLHIVDFLVENASNLDATTVDGHTAVHYCALYNQPECLKLLLRSGANVVAETKDRKTAIDLAKEYGSTICEDLIRQSTQNRKSQLENVSIDWNLSQDEAGSIDLSDEDMTVIENTANGIPTPDRRVRSRPPSFAGRESPVQLRSRSSTSDSLRSGSSPNSGGGGGGGNPSSRNATFFPPTTLTGNGSGGSSVNTAAALMAGSGNSLSVLTNKKNNNSSSSTVSSAAAAVTAANVGSLKKRAAPLPPPTSTNSSTFTRASSQNTHSRNSSDYGVSYPTQRMKPPSESHSQSRKSLVADYLDSTKTRTFHHSAAHLPGAKLVLPKGEMPQLRKLHGSATSLASTTSSNRPRGPPPPTPANVSSVVNLSKPLNSRNGRSTESLSSAPSDGEFNDKPLPPPTRGRRCRALYDCEADNDDEVSFREGEILVVMIEKTEDENWMEGYVESDPKRRGVFPASFVHILNERD</sequence>
<protein>
    <submittedName>
        <fullName evidence="15">Uncharacterized protein</fullName>
    </submittedName>
</protein>
<evidence type="ECO:0000256" key="5">
    <source>
        <dbReference type="ARBA" id="ARBA00022737"/>
    </source>
</evidence>
<dbReference type="PROSITE" id="PS50115">
    <property type="entry name" value="ARFGAP"/>
    <property type="match status" value="1"/>
</dbReference>
<keyword evidence="7 8" id="KW-0040">ANK repeat</keyword>
<dbReference type="OrthoDB" id="435430at2759"/>
<dbReference type="PANTHER" id="PTHR45854">
    <property type="entry name" value="ASAP FAMILY MEMBER"/>
    <property type="match status" value="1"/>
</dbReference>
<keyword evidence="2 9" id="KW-0728">SH3 domain</keyword>
<dbReference type="SUPFAM" id="SSF48403">
    <property type="entry name" value="Ankyrin repeat"/>
    <property type="match status" value="1"/>
</dbReference>
<dbReference type="PROSITE" id="PS50297">
    <property type="entry name" value="ANK_REP_REGION"/>
    <property type="match status" value="2"/>
</dbReference>
<evidence type="ECO:0000256" key="9">
    <source>
        <dbReference type="PROSITE-ProRule" id="PRU00192"/>
    </source>
</evidence>
<evidence type="ECO:0000256" key="1">
    <source>
        <dbReference type="ARBA" id="ARBA00004496"/>
    </source>
</evidence>
<evidence type="ECO:0000256" key="7">
    <source>
        <dbReference type="ARBA" id="ARBA00023043"/>
    </source>
</evidence>
<dbReference type="Proteomes" id="UP000789390">
    <property type="component" value="Unassembled WGS sequence"/>
</dbReference>
<dbReference type="SMART" id="SM00326">
    <property type="entry name" value="SH3"/>
    <property type="match status" value="1"/>
</dbReference>
<dbReference type="InterPro" id="IPR038508">
    <property type="entry name" value="ArfGAP_dom_sf"/>
</dbReference>
<evidence type="ECO:0000256" key="10">
    <source>
        <dbReference type="PROSITE-ProRule" id="PRU00288"/>
    </source>
</evidence>
<dbReference type="SUPFAM" id="SSF103657">
    <property type="entry name" value="BAR/IMD domain-like"/>
    <property type="match status" value="1"/>
</dbReference>
<dbReference type="Pfam" id="PF01412">
    <property type="entry name" value="ArfGap"/>
    <property type="match status" value="1"/>
</dbReference>
<keyword evidence="10" id="KW-0863">Zinc-finger</keyword>
<dbReference type="PANTHER" id="PTHR45854:SF3">
    <property type="entry name" value="ARFGAP WITH SH3 DOMAIN, ANK REPEAT AND PH DOMAIN-CONTAINING PROTEIN"/>
    <property type="match status" value="1"/>
</dbReference>
<feature type="domain" description="PH" evidence="13">
    <location>
        <begin position="353"/>
        <end position="450"/>
    </location>
</feature>
<evidence type="ECO:0000256" key="3">
    <source>
        <dbReference type="ARBA" id="ARBA00022490"/>
    </source>
</evidence>
<feature type="region of interest" description="Disordered" evidence="11">
    <location>
        <begin position="311"/>
        <end position="341"/>
    </location>
</feature>
<dbReference type="GO" id="GO:0005096">
    <property type="term" value="F:GTPase activator activity"/>
    <property type="evidence" value="ECO:0007669"/>
    <property type="project" value="InterPro"/>
</dbReference>
<dbReference type="PROSITE" id="PS50088">
    <property type="entry name" value="ANK_REPEAT"/>
    <property type="match status" value="2"/>
</dbReference>
<evidence type="ECO:0000256" key="4">
    <source>
        <dbReference type="ARBA" id="ARBA00022723"/>
    </source>
</evidence>
<gene>
    <name evidence="15" type="ORF">DGAL_LOCUS9559</name>
</gene>
<dbReference type="Pfam" id="PF14604">
    <property type="entry name" value="SH3_9"/>
    <property type="match status" value="1"/>
</dbReference>
<comment type="subcellular location">
    <subcellularLocation>
        <location evidence="1">Cytoplasm</location>
    </subcellularLocation>
</comment>
<dbReference type="SUPFAM" id="SSF50729">
    <property type="entry name" value="PH domain-like"/>
    <property type="match status" value="1"/>
</dbReference>
<dbReference type="InterPro" id="IPR004148">
    <property type="entry name" value="BAR_dom"/>
</dbReference>
<dbReference type="Pfam" id="PF12796">
    <property type="entry name" value="Ank_2"/>
    <property type="match status" value="1"/>
</dbReference>
<comment type="caution">
    <text evidence="15">The sequence shown here is derived from an EMBL/GenBank/DDBJ whole genome shotgun (WGS) entry which is preliminary data.</text>
</comment>
<dbReference type="CDD" id="cd07604">
    <property type="entry name" value="BAR_ASAPs"/>
    <property type="match status" value="1"/>
</dbReference>
<evidence type="ECO:0000313" key="16">
    <source>
        <dbReference type="Proteomes" id="UP000789390"/>
    </source>
</evidence>
<dbReference type="FunFam" id="1.25.40.20:FF:000006">
    <property type="entry name" value="Arf-GAP with SH3 domain, ANK repeat and PH domain-containing protein 2"/>
    <property type="match status" value="1"/>
</dbReference>
<feature type="compositionally biased region" description="Low complexity" evidence="11">
    <location>
        <begin position="792"/>
        <end position="808"/>
    </location>
</feature>
<feature type="compositionally biased region" description="Polar residues" evidence="11">
    <location>
        <begin position="904"/>
        <end position="926"/>
    </location>
</feature>
<dbReference type="InterPro" id="IPR002110">
    <property type="entry name" value="Ankyrin_rpt"/>
</dbReference>
<dbReference type="EMBL" id="CAKKLH010000223">
    <property type="protein sequence ID" value="CAH0106404.1"/>
    <property type="molecule type" value="Genomic_DNA"/>
</dbReference>
<dbReference type="InterPro" id="IPR037844">
    <property type="entry name" value="PH_ASAP"/>
</dbReference>
<dbReference type="Pfam" id="PF00169">
    <property type="entry name" value="PH"/>
    <property type="match status" value="1"/>
</dbReference>
<dbReference type="Gene3D" id="1.10.220.150">
    <property type="entry name" value="Arf GTPase activating protein"/>
    <property type="match status" value="1"/>
</dbReference>
<dbReference type="SUPFAM" id="SSF50044">
    <property type="entry name" value="SH3-domain"/>
    <property type="match status" value="1"/>
</dbReference>
<dbReference type="InterPro" id="IPR036770">
    <property type="entry name" value="Ankyrin_rpt-contain_sf"/>
</dbReference>
<dbReference type="InterPro" id="IPR001452">
    <property type="entry name" value="SH3_domain"/>
</dbReference>
<dbReference type="InterPro" id="IPR037278">
    <property type="entry name" value="ARFGAP/RecO"/>
</dbReference>
<dbReference type="GO" id="GO:0008270">
    <property type="term" value="F:zinc ion binding"/>
    <property type="evidence" value="ECO:0007669"/>
    <property type="project" value="UniProtKB-KW"/>
</dbReference>
<evidence type="ECO:0000256" key="6">
    <source>
        <dbReference type="ARBA" id="ARBA00022833"/>
    </source>
</evidence>
<proteinExistence type="predicted"/>
<name>A0A8J2RPP2_9CRUS</name>
<keyword evidence="5" id="KW-0677">Repeat</keyword>
<dbReference type="Gene3D" id="1.20.1270.60">
    <property type="entry name" value="Arfaptin homology (AH) domain/BAR domain"/>
    <property type="match status" value="1"/>
</dbReference>
<dbReference type="InterPro" id="IPR001164">
    <property type="entry name" value="ArfGAP_dom"/>
</dbReference>
<feature type="repeat" description="ANK" evidence="8">
    <location>
        <begin position="634"/>
        <end position="669"/>
    </location>
</feature>
<feature type="region of interest" description="Disordered" evidence="11">
    <location>
        <begin position="981"/>
        <end position="1049"/>
    </location>
</feature>
<dbReference type="InterPro" id="IPR011993">
    <property type="entry name" value="PH-like_dom_sf"/>
</dbReference>
<dbReference type="InterPro" id="IPR035836">
    <property type="entry name" value="ASAP1-like_SH3"/>
</dbReference>
<dbReference type="GO" id="GO:0005737">
    <property type="term" value="C:cytoplasm"/>
    <property type="evidence" value="ECO:0007669"/>
    <property type="project" value="UniProtKB-SubCell"/>
</dbReference>
<dbReference type="InterPro" id="IPR043593">
    <property type="entry name" value="ASAP"/>
</dbReference>
<dbReference type="InterPro" id="IPR027267">
    <property type="entry name" value="AH/BAR_dom_sf"/>
</dbReference>
<dbReference type="Pfam" id="PF16746">
    <property type="entry name" value="BAR_3"/>
    <property type="match status" value="1"/>
</dbReference>
<dbReference type="PRINTS" id="PR00405">
    <property type="entry name" value="REVINTRACTNG"/>
</dbReference>
<dbReference type="PROSITE" id="PS50003">
    <property type="entry name" value="PH_DOMAIN"/>
    <property type="match status" value="1"/>
</dbReference>
<dbReference type="Gene3D" id="1.25.40.20">
    <property type="entry name" value="Ankyrin repeat-containing domain"/>
    <property type="match status" value="1"/>
</dbReference>
<evidence type="ECO:0000259" key="13">
    <source>
        <dbReference type="PROSITE" id="PS50003"/>
    </source>
</evidence>